<reference evidence="2 3" key="2">
    <citation type="submission" date="2017-09" db="EMBL/GenBank/DDBJ databases">
        <title>Extensive intraspecific genome diversity in a model arbuscular mycorrhizal fungus.</title>
        <authorList>
            <person name="Chen E.C."/>
            <person name="Morin E."/>
            <person name="Beaudet D."/>
            <person name="Noel J."/>
            <person name="Ndikumana S."/>
            <person name="Charron P."/>
            <person name="St-Onge C."/>
            <person name="Giorgi J."/>
            <person name="Grigoriev I.V."/>
            <person name="Roux C."/>
            <person name="Martin F.M."/>
            <person name="Corradi N."/>
        </authorList>
    </citation>
    <scope>NUCLEOTIDE SEQUENCE [LARGE SCALE GENOMIC DNA]</scope>
    <source>
        <strain evidence="2 3">A5</strain>
    </source>
</reference>
<dbReference type="VEuPathDB" id="FungiDB:FUN_012298"/>
<evidence type="ECO:0000313" key="1">
    <source>
        <dbReference type="EMBL" id="CAB5386334.1"/>
    </source>
</evidence>
<dbReference type="VEuPathDB" id="FungiDB:RhiirFUN_018449"/>
<evidence type="ECO:0000313" key="2">
    <source>
        <dbReference type="EMBL" id="PKC12558.1"/>
    </source>
</evidence>
<name>A0A2I1E0W4_9GLOM</name>
<accession>A0A2I1E0W4</accession>
<proteinExistence type="predicted"/>
<evidence type="ECO:0000313" key="3">
    <source>
        <dbReference type="Proteomes" id="UP000232722"/>
    </source>
</evidence>
<comment type="caution">
    <text evidence="1">The sequence shown here is derived from an EMBL/GenBank/DDBJ whole genome shotgun (WGS) entry which is preliminary data.</text>
</comment>
<dbReference type="Proteomes" id="UP000684084">
    <property type="component" value="Unassembled WGS sequence"/>
</dbReference>
<protein>
    <submittedName>
        <fullName evidence="1">Uncharacterized protein</fullName>
    </submittedName>
</protein>
<organism evidence="1 4">
    <name type="scientific">Rhizophagus irregularis</name>
    <dbReference type="NCBI Taxonomy" id="588596"/>
    <lineage>
        <taxon>Eukaryota</taxon>
        <taxon>Fungi</taxon>
        <taxon>Fungi incertae sedis</taxon>
        <taxon>Mucoromycota</taxon>
        <taxon>Glomeromycotina</taxon>
        <taxon>Glomeromycetes</taxon>
        <taxon>Glomerales</taxon>
        <taxon>Glomeraceae</taxon>
        <taxon>Rhizophagus</taxon>
    </lineage>
</organism>
<dbReference type="OrthoDB" id="2304475at2759"/>
<dbReference type="EMBL" id="LLXJ01000243">
    <property type="protein sequence ID" value="PKC12558.1"/>
    <property type="molecule type" value="Genomic_DNA"/>
</dbReference>
<reference evidence="2 3" key="1">
    <citation type="submission" date="2016-04" db="EMBL/GenBank/DDBJ databases">
        <title>Genome analyses suggest a sexual origin of heterokaryosis in a supposedly ancient asexual fungus.</title>
        <authorList>
            <person name="Ropars J."/>
            <person name="Sedzielewska K."/>
            <person name="Noel J."/>
            <person name="Charron P."/>
            <person name="Farinelli L."/>
            <person name="Marton T."/>
            <person name="Kruger M."/>
            <person name="Pelin A."/>
            <person name="Brachmann A."/>
            <person name="Corradi N."/>
        </authorList>
    </citation>
    <scope>NUCLEOTIDE SEQUENCE [LARGE SCALE GENOMIC DNA]</scope>
    <source>
        <strain evidence="2 3">A5</strain>
    </source>
</reference>
<gene>
    <name evidence="1" type="ORF">CHRIB12_LOCUS19669</name>
    <name evidence="2" type="ORF">RhiirA5_411697</name>
</gene>
<evidence type="ECO:0000313" key="4">
    <source>
        <dbReference type="Proteomes" id="UP000684084"/>
    </source>
</evidence>
<reference evidence="1" key="3">
    <citation type="submission" date="2020-05" db="EMBL/GenBank/DDBJ databases">
        <authorList>
            <person name="Rincon C."/>
            <person name="Sanders R I."/>
            <person name="Robbins C."/>
            <person name="Chaturvedi A."/>
        </authorList>
    </citation>
    <scope>NUCLEOTIDE SEQUENCE</scope>
    <source>
        <strain evidence="1">CHB12</strain>
    </source>
</reference>
<dbReference type="VEuPathDB" id="FungiDB:RhiirA1_470471"/>
<dbReference type="AlphaFoldDB" id="A0A2I1E0W4"/>
<sequence length="130" mass="15315">MIRKLILRGAPEADFTTYLAPEDQSGCYYQYTEIALGYFIDKLSQARYIQISDKYIAICRLCNETDRNWISLIDQATYRTFRASDMVIMSSDGTDTPTNLHEDLHKIMQEWYYNEYESPSALIRRCLRNN</sequence>
<dbReference type="EMBL" id="CAGKOT010000055">
    <property type="protein sequence ID" value="CAB5386334.1"/>
    <property type="molecule type" value="Genomic_DNA"/>
</dbReference>
<dbReference type="Proteomes" id="UP000232722">
    <property type="component" value="Unassembled WGS sequence"/>
</dbReference>